<name>A0A1N6MWB9_9GAMM</name>
<sequence>MYLDLLGRTLTNRIYEPEKPKGTLHEVESIREVLCQLSDEGIDLGISAEELTDILQYTKRSRNIHTYVSEEALSNIRFAVETVHRENIEGDLLDCGVLRGGTSIYMAGALKYLSSSRKVYVADSFSGLPSPSAKDGMFINQFWHRFAKHLPLYNLDCLATIDDVKENFHRYGLLSESVVFTKGWFADTLPCLPDEARFSVIRIDADWYSSTLDVLNNTYHKLSENGFIIIDDYHLPGCQNAVDEFRKLHGITAQLEVADKSAGVFFWRK</sequence>
<dbReference type="RefSeq" id="WP_086956329.1">
    <property type="nucleotide sequence ID" value="NZ_CAWNQC010000035.1"/>
</dbReference>
<gene>
    <name evidence="1" type="ORF">Xinn_01516</name>
    <name evidence="2" type="ORF">XIS1_1750012</name>
</gene>
<dbReference type="Pfam" id="PF05711">
    <property type="entry name" value="TylF"/>
    <property type="match status" value="1"/>
</dbReference>
<reference evidence="1 4" key="3">
    <citation type="journal article" date="2017" name="Nat. Microbiol.">
        <title>Natural product diversity associated with the nematode symbionts Photorhabdus and Xenorhabdus.</title>
        <authorList>
            <person name="Tobias N.J."/>
            <person name="Wolff H."/>
            <person name="Djahanschiri B."/>
            <person name="Grundmann F."/>
            <person name="Kronenwerth M."/>
            <person name="Shi Y.M."/>
            <person name="Simonyi S."/>
            <person name="Grun P."/>
            <person name="Shapiro-Ilan D."/>
            <person name="Pidot S.J."/>
            <person name="Stinear T.P."/>
            <person name="Ebersberger I."/>
            <person name="Bode H.B."/>
        </authorList>
    </citation>
    <scope>NUCLEOTIDE SEQUENCE [LARGE SCALE GENOMIC DNA]</scope>
    <source>
        <strain evidence="1 4">DSM 16336</strain>
    </source>
</reference>
<organism evidence="2 3">
    <name type="scientific">Xenorhabdus innexi</name>
    <dbReference type="NCBI Taxonomy" id="290109"/>
    <lineage>
        <taxon>Bacteria</taxon>
        <taxon>Pseudomonadati</taxon>
        <taxon>Pseudomonadota</taxon>
        <taxon>Gammaproteobacteria</taxon>
        <taxon>Enterobacterales</taxon>
        <taxon>Morganellaceae</taxon>
        <taxon>Xenorhabdus</taxon>
    </lineage>
</organism>
<proteinExistence type="predicted"/>
<dbReference type="GO" id="GO:0032259">
    <property type="term" value="P:methylation"/>
    <property type="evidence" value="ECO:0007669"/>
    <property type="project" value="UniProtKB-KW"/>
</dbReference>
<dbReference type="Proteomes" id="UP000196435">
    <property type="component" value="Unassembled WGS sequence"/>
</dbReference>
<dbReference type="AlphaFoldDB" id="A0A1N6MWB9"/>
<dbReference type="GO" id="GO:0008168">
    <property type="term" value="F:methyltransferase activity"/>
    <property type="evidence" value="ECO:0007669"/>
    <property type="project" value="UniProtKB-KW"/>
</dbReference>
<keyword evidence="2" id="KW-0808">Transferase</keyword>
<dbReference type="Gene3D" id="3.40.50.150">
    <property type="entry name" value="Vaccinia Virus protein VP39"/>
    <property type="match status" value="1"/>
</dbReference>
<evidence type="ECO:0000313" key="4">
    <source>
        <dbReference type="Proteomes" id="UP000224871"/>
    </source>
</evidence>
<dbReference type="InterPro" id="IPR029063">
    <property type="entry name" value="SAM-dependent_MTases_sf"/>
</dbReference>
<dbReference type="InterPro" id="IPR008884">
    <property type="entry name" value="TylF_MeTrfase"/>
</dbReference>
<evidence type="ECO:0000313" key="2">
    <source>
        <dbReference type="EMBL" id="SIP73120.1"/>
    </source>
</evidence>
<evidence type="ECO:0000313" key="1">
    <source>
        <dbReference type="EMBL" id="PHM36573.1"/>
    </source>
</evidence>
<dbReference type="EMBL" id="NIBU01000013">
    <property type="protein sequence ID" value="PHM36573.1"/>
    <property type="molecule type" value="Genomic_DNA"/>
</dbReference>
<dbReference type="EMBL" id="FTLG01000085">
    <property type="protein sequence ID" value="SIP73120.1"/>
    <property type="molecule type" value="Genomic_DNA"/>
</dbReference>
<dbReference type="PANTHER" id="PTHR40036">
    <property type="entry name" value="MACROCIN O-METHYLTRANSFERASE"/>
    <property type="match status" value="1"/>
</dbReference>
<accession>A0A1N6MWB9</accession>
<dbReference type="PANTHER" id="PTHR40036:SF1">
    <property type="entry name" value="MACROCIN O-METHYLTRANSFERASE"/>
    <property type="match status" value="1"/>
</dbReference>
<dbReference type="Proteomes" id="UP000224871">
    <property type="component" value="Unassembled WGS sequence"/>
</dbReference>
<reference evidence="3" key="2">
    <citation type="submission" date="2016-12" db="EMBL/GenBank/DDBJ databases">
        <authorList>
            <person name="Gaudriault S."/>
        </authorList>
    </citation>
    <scope>NUCLEOTIDE SEQUENCE [LARGE SCALE GENOMIC DNA]</scope>
    <source>
        <strain evidence="3">HGB1681 (deposited as PTA-6826 in the American Type Culture Collection)</strain>
    </source>
</reference>
<dbReference type="SUPFAM" id="SSF53335">
    <property type="entry name" value="S-adenosyl-L-methionine-dependent methyltransferases"/>
    <property type="match status" value="1"/>
</dbReference>
<dbReference type="OrthoDB" id="9799872at2"/>
<protein>
    <submittedName>
        <fullName evidence="1 2">Macrocin-O-methyltransferase</fullName>
    </submittedName>
</protein>
<keyword evidence="2" id="KW-0489">Methyltransferase</keyword>
<evidence type="ECO:0000313" key="3">
    <source>
        <dbReference type="Proteomes" id="UP000196435"/>
    </source>
</evidence>
<reference evidence="2" key="1">
    <citation type="submission" date="2016-12" db="EMBL/GenBank/DDBJ databases">
        <authorList>
            <person name="Song W.-J."/>
            <person name="Kurnit D.M."/>
        </authorList>
    </citation>
    <scope>NUCLEOTIDE SEQUENCE [LARGE SCALE GENOMIC DNA]</scope>
    <source>
        <strain evidence="2">HGB1681</strain>
    </source>
</reference>
<keyword evidence="4" id="KW-1185">Reference proteome</keyword>